<dbReference type="PANTHER" id="PTHR35146">
    <property type="entry name" value="UPF0178 PROTEIN YAII"/>
    <property type="match status" value="1"/>
</dbReference>
<dbReference type="CDD" id="cd18720">
    <property type="entry name" value="PIN_YqxD-like"/>
    <property type="match status" value="1"/>
</dbReference>
<evidence type="ECO:0000256" key="2">
    <source>
        <dbReference type="HAMAP-Rule" id="MF_00489"/>
    </source>
</evidence>
<comment type="caution">
    <text evidence="3">The sequence shown here is derived from an EMBL/GenBank/DDBJ whole genome shotgun (WGS) entry which is preliminary data.</text>
</comment>
<organism evidence="3 4">
    <name type="scientific">Pseudidiomarina sediminum</name>
    <dbReference type="NCBI Taxonomy" id="431675"/>
    <lineage>
        <taxon>Bacteria</taxon>
        <taxon>Pseudomonadati</taxon>
        <taxon>Pseudomonadota</taxon>
        <taxon>Gammaproteobacteria</taxon>
        <taxon>Alteromonadales</taxon>
        <taxon>Idiomarinaceae</taxon>
        <taxon>Pseudidiomarina</taxon>
    </lineage>
</organism>
<sequence length="148" mass="16227">MKIYVDADACPAVIKDILYRAAERKQLQLMLIANHALRVPTSKYISTLIVNSGFDVADNEIVQRCQPGDLVITADIPLAAEILAKGGQALSPRGELFTKDSIGARLNVRDFMETLRSSGIQSGGPPPLHQRDRMAFANHLDRILARSC</sequence>
<comment type="similarity">
    <text evidence="1 2">Belongs to the UPF0178 family.</text>
</comment>
<dbReference type="NCBIfam" id="NF001095">
    <property type="entry name" value="PRK00124.1"/>
    <property type="match status" value="1"/>
</dbReference>
<dbReference type="AlphaFoldDB" id="A0A432ZAJ8"/>
<gene>
    <name evidence="3" type="ORF">CWI80_06425</name>
</gene>
<dbReference type="Pfam" id="PF02639">
    <property type="entry name" value="DUF188"/>
    <property type="match status" value="1"/>
</dbReference>
<dbReference type="STRING" id="1122124.GCA_000423165_00129"/>
<reference evidence="4" key="1">
    <citation type="journal article" date="2018" name="Front. Microbiol.">
        <title>Genome-Based Analysis Reveals the Taxonomy and Diversity of the Family Idiomarinaceae.</title>
        <authorList>
            <person name="Liu Y."/>
            <person name="Lai Q."/>
            <person name="Shao Z."/>
        </authorList>
    </citation>
    <scope>NUCLEOTIDE SEQUENCE [LARGE SCALE GENOMIC DNA]</scope>
    <source>
        <strain evidence="4">c121</strain>
    </source>
</reference>
<protein>
    <recommendedName>
        <fullName evidence="2">UPF0178 protein CWI80_06425</fullName>
    </recommendedName>
</protein>
<dbReference type="EMBL" id="PIQE01000001">
    <property type="protein sequence ID" value="RUO74958.1"/>
    <property type="molecule type" value="Genomic_DNA"/>
</dbReference>
<name>A0A432ZAJ8_9GAMM</name>
<dbReference type="RefSeq" id="WP_026861221.1">
    <property type="nucleotide sequence ID" value="NZ_JAHVIQ010000001.1"/>
</dbReference>
<evidence type="ECO:0000313" key="3">
    <source>
        <dbReference type="EMBL" id="RUO74958.1"/>
    </source>
</evidence>
<keyword evidence="4" id="KW-1185">Reference proteome</keyword>
<accession>A0A432ZAJ8</accession>
<dbReference type="InterPro" id="IPR003791">
    <property type="entry name" value="UPF0178"/>
</dbReference>
<dbReference type="HAMAP" id="MF_00489">
    <property type="entry name" value="UPF0178"/>
    <property type="match status" value="1"/>
</dbReference>
<proteinExistence type="inferred from homology"/>
<dbReference type="PANTHER" id="PTHR35146:SF1">
    <property type="entry name" value="UPF0178 PROTEIN YAII"/>
    <property type="match status" value="1"/>
</dbReference>
<evidence type="ECO:0000256" key="1">
    <source>
        <dbReference type="ARBA" id="ARBA00008522"/>
    </source>
</evidence>
<dbReference type="Proteomes" id="UP000287022">
    <property type="component" value="Unassembled WGS sequence"/>
</dbReference>
<evidence type="ECO:0000313" key="4">
    <source>
        <dbReference type="Proteomes" id="UP000287022"/>
    </source>
</evidence>